<dbReference type="InterPro" id="IPR043502">
    <property type="entry name" value="DNA/RNA_pol_sf"/>
</dbReference>
<evidence type="ECO:0000256" key="2">
    <source>
        <dbReference type="ARBA" id="ARBA00023172"/>
    </source>
</evidence>
<evidence type="ECO:0000256" key="3">
    <source>
        <dbReference type="SAM" id="MobiDB-lite"/>
    </source>
</evidence>
<dbReference type="GO" id="GO:0015074">
    <property type="term" value="P:DNA integration"/>
    <property type="evidence" value="ECO:0007669"/>
    <property type="project" value="InterPro"/>
</dbReference>
<keyword evidence="6" id="KW-1185">Reference proteome</keyword>
<dbReference type="InterPro" id="IPR010998">
    <property type="entry name" value="Integrase_recombinase_N"/>
</dbReference>
<dbReference type="InterPro" id="IPR011010">
    <property type="entry name" value="DNA_brk_join_enz"/>
</dbReference>
<name>A0AAE0GVS3_9CHLO</name>
<dbReference type="SUPFAM" id="SSF56672">
    <property type="entry name" value="DNA/RNA polymerases"/>
    <property type="match status" value="1"/>
</dbReference>
<dbReference type="GO" id="GO:0003677">
    <property type="term" value="F:DNA binding"/>
    <property type="evidence" value="ECO:0007669"/>
    <property type="project" value="UniProtKB-KW"/>
</dbReference>
<dbReference type="Proteomes" id="UP001190700">
    <property type="component" value="Unassembled WGS sequence"/>
</dbReference>
<evidence type="ECO:0000313" key="6">
    <source>
        <dbReference type="Proteomes" id="UP001190700"/>
    </source>
</evidence>
<reference evidence="5 6" key="1">
    <citation type="journal article" date="2015" name="Genome Biol. Evol.">
        <title>Comparative Genomics of a Bacterivorous Green Alga Reveals Evolutionary Causalities and Consequences of Phago-Mixotrophic Mode of Nutrition.</title>
        <authorList>
            <person name="Burns J.A."/>
            <person name="Paasch A."/>
            <person name="Narechania A."/>
            <person name="Kim E."/>
        </authorList>
    </citation>
    <scope>NUCLEOTIDE SEQUENCE [LARGE SCALE GENOMIC DNA]</scope>
    <source>
        <strain evidence="5 6">PLY_AMNH</strain>
    </source>
</reference>
<dbReference type="GO" id="GO:0006310">
    <property type="term" value="P:DNA recombination"/>
    <property type="evidence" value="ECO:0007669"/>
    <property type="project" value="UniProtKB-KW"/>
</dbReference>
<dbReference type="SUPFAM" id="SSF47823">
    <property type="entry name" value="lambda integrase-like, N-terminal domain"/>
    <property type="match status" value="1"/>
</dbReference>
<accession>A0AAE0GVS3</accession>
<dbReference type="InterPro" id="IPR043128">
    <property type="entry name" value="Rev_trsase/Diguanyl_cyclase"/>
</dbReference>
<dbReference type="PANTHER" id="PTHR33050:SF7">
    <property type="entry name" value="RIBONUCLEASE H"/>
    <property type="match status" value="1"/>
</dbReference>
<dbReference type="SUPFAM" id="SSF56349">
    <property type="entry name" value="DNA breaking-rejoining enzymes"/>
    <property type="match status" value="1"/>
</dbReference>
<dbReference type="Pfam" id="PF00078">
    <property type="entry name" value="RVT_1"/>
    <property type="match status" value="1"/>
</dbReference>
<protein>
    <recommendedName>
        <fullName evidence="4">Reverse transcriptase domain-containing protein</fullName>
    </recommendedName>
</protein>
<dbReference type="InterPro" id="IPR052055">
    <property type="entry name" value="Hepadnavirus_pol/RT"/>
</dbReference>
<feature type="domain" description="Reverse transcriptase" evidence="4">
    <location>
        <begin position="808"/>
        <end position="996"/>
    </location>
</feature>
<proteinExistence type="predicted"/>
<keyword evidence="1" id="KW-0238">DNA-binding</keyword>
<dbReference type="Gene3D" id="3.30.70.270">
    <property type="match status" value="1"/>
</dbReference>
<evidence type="ECO:0000256" key="1">
    <source>
        <dbReference type="ARBA" id="ARBA00023125"/>
    </source>
</evidence>
<dbReference type="Gene3D" id="1.10.150.130">
    <property type="match status" value="1"/>
</dbReference>
<keyword evidence="2" id="KW-0233">DNA recombination</keyword>
<feature type="region of interest" description="Disordered" evidence="3">
    <location>
        <begin position="549"/>
        <end position="576"/>
    </location>
</feature>
<dbReference type="InterPro" id="IPR013762">
    <property type="entry name" value="Integrase-like_cat_sf"/>
</dbReference>
<dbReference type="PANTHER" id="PTHR33050">
    <property type="entry name" value="REVERSE TRANSCRIPTASE DOMAIN-CONTAINING PROTEIN"/>
    <property type="match status" value="1"/>
</dbReference>
<evidence type="ECO:0000313" key="5">
    <source>
        <dbReference type="EMBL" id="KAK3285239.1"/>
    </source>
</evidence>
<dbReference type="PROSITE" id="PS50878">
    <property type="entry name" value="RT_POL"/>
    <property type="match status" value="1"/>
</dbReference>
<evidence type="ECO:0000259" key="4">
    <source>
        <dbReference type="PROSITE" id="PS50878"/>
    </source>
</evidence>
<organism evidence="5 6">
    <name type="scientific">Cymbomonas tetramitiformis</name>
    <dbReference type="NCBI Taxonomy" id="36881"/>
    <lineage>
        <taxon>Eukaryota</taxon>
        <taxon>Viridiplantae</taxon>
        <taxon>Chlorophyta</taxon>
        <taxon>Pyramimonadophyceae</taxon>
        <taxon>Pyramimonadales</taxon>
        <taxon>Pyramimonadaceae</taxon>
        <taxon>Cymbomonas</taxon>
    </lineage>
</organism>
<dbReference type="InterPro" id="IPR000477">
    <property type="entry name" value="RT_dom"/>
</dbReference>
<comment type="caution">
    <text evidence="5">The sequence shown here is derived from an EMBL/GenBank/DDBJ whole genome shotgun (WGS) entry which is preliminary data.</text>
</comment>
<dbReference type="Gene3D" id="1.10.443.10">
    <property type="entry name" value="Intergrase catalytic core"/>
    <property type="match status" value="1"/>
</dbReference>
<gene>
    <name evidence="5" type="ORF">CYMTET_7145</name>
</gene>
<sequence length="1635" mass="181094">MAAPLPDPTAADVRAAYTAPQVLPAVTAAVNFYDSVVTARIGRAKFLESTEQLILRLQPVGPAISVRILPPEIPHLARLQLAGILVPDITTPSGFRLPIQWETGAGQALWRNVREQSIQRWKHVGSLLQSLRVFTAAQIPVAGAPGGLVGPTLPILGAPGAGAAAGAPVAAILDPAIQLLQTQLQKQAEDHAAALAAIQTQMTAQAAAHAAALAAAPARAAAVAMDPAIQLLLEELSKSVLVTEKWSLETLDVLAEVLLVHARRLSVLIVATGSTRFGVDPFETVRPAKMPLLVHFCRELLAEDPDTLVGPRATIELLQAHVFLLKKTLVGWQEFVSLVDPSFVTTDFQALGGTRVAATVPERAMPAVEQLTMIPKPPAKAELYRQRESDIEAAVRGDPISEEAAQFSGGSLLTRLAPVVPLGGLHKGVDLRVRPFRTSAEDEEPRWELGLDGKSRLHLKTKCKTIEEWEQSFLHIAVECPSKEQGRVLLSFHSWFKPRVSQFGFAVMLEFYDFLMKLVADSRADMSEHRVSTVWQEFQLLKSREGTDIYTPSSRVSPNPKAPKLPRVEPAPKPAALTKPPKFKGQCCWNFNKVTGCSTPDCPRPHVCKKCGGKHTQQVSPPKRSSQDDVQAKVARRASPMRVALPADVAGVMPVPVAPHSFQKVWDETGQPCHDSSFVTGEVDIGPMPAPVTTSRLWPPLLKKLWQDTTTVSLAAAGTSVTQWQEFISELREAGASVPNMTTNACRMAAVFKTDRDKVFLVRGAACGVGFPFSSVPEDTFYTVENYVPAEHWEAMDKEIRKERAVGNVVMVKMEWNIQGISAVGVVAKERKGVIKFRPVWDYSRPEDVGVNSRIDLEKEKFSSIKDAYALLRPGLWMAKLDLAAAYRSVPVAAMYWIAHVFEWDEEVLADTKAPFGNSAMPGIFMRFTRGIVRWMKAQGASIVGYLDDFLLIGSKKVVSEFLLLLREFVTFLGFEVNDDKCEGPFKAIEFLGILLSTEGNQCTASISEDRIVVVQQKIADIRRLGALAGCQVPRTLMEGLLGLLAFCGQVVYGLSLYTRYAHALLAKAKGRYLHRTDKVVQDLKVIVTVIRLYNGRKVRLDRVEIKWEWFSSDASTGKGMGALFYVCVQHDVRLRPVYISSEDNIYADLLSRDRVEDFRVRFEADKQRLVWIEDRDDWMLIPTLWHPLDVQLGPFTVDCCVLENAANSFCRVGWTKVDDARVMDFSGHNAWGNLPFSDFIDIVRNFLRCKRRAQRGTSATFLVPWWPGNPGFELVVSLPGVFKIVRRWERNKEFLDTLRARTATLQSECFALNIQTAYSTGVRSWVSFCISGTARGFLEKMLPAEDVVLADWVVYMVTERAVKPDTAKKYTSGVRALHVQLGFEWVPVRQRWAVHAVLQGCGRRWDTPSKQVMPMGFKELLLIVGVLNPHSFNENVVFAAMDTCFFCFFRKDNVSVEKAEAWNPRGHLVRSDVTFPDSTSADIRVRHSKTIQAGERYHHVQMRHVPGSPICPVTSLRRVMEGPGLGEDGPLFCIEDAKGRLKPLTHSFFVSTFRKLAERAGLDPKAYSGHSFKRGRATATSGLAVADHLIQAHGDWASDCYKLYIDLGREQQLLLPSAMAEGAAAATATHRAGR</sequence>
<dbReference type="Gene3D" id="3.10.10.10">
    <property type="entry name" value="HIV Type 1 Reverse Transcriptase, subunit A, domain 1"/>
    <property type="match status" value="1"/>
</dbReference>
<dbReference type="EMBL" id="LGRX02001909">
    <property type="protein sequence ID" value="KAK3285239.1"/>
    <property type="molecule type" value="Genomic_DNA"/>
</dbReference>